<dbReference type="EMBL" id="FNYV01000002">
    <property type="protein sequence ID" value="SEJ01310.1"/>
    <property type="molecule type" value="Genomic_DNA"/>
</dbReference>
<evidence type="ECO:0000256" key="1">
    <source>
        <dbReference type="SAM" id="MobiDB-lite"/>
    </source>
</evidence>
<organism evidence="3 4">
    <name type="scientific">Micromonospora phaseoli</name>
    <dbReference type="NCBI Taxonomy" id="1144548"/>
    <lineage>
        <taxon>Bacteria</taxon>
        <taxon>Bacillati</taxon>
        <taxon>Actinomycetota</taxon>
        <taxon>Actinomycetes</taxon>
        <taxon>Micromonosporales</taxon>
        <taxon>Micromonosporaceae</taxon>
        <taxon>Micromonospora</taxon>
    </lineage>
</organism>
<keyword evidence="4" id="KW-1185">Reference proteome</keyword>
<evidence type="ECO:0000313" key="3">
    <source>
        <dbReference type="EMBL" id="SEJ01310.1"/>
    </source>
</evidence>
<dbReference type="OrthoDB" id="22038at2"/>
<reference evidence="4" key="1">
    <citation type="submission" date="2016-10" db="EMBL/GenBank/DDBJ databases">
        <authorList>
            <person name="Varghese N."/>
            <person name="Submissions S."/>
        </authorList>
    </citation>
    <scope>NUCLEOTIDE SEQUENCE [LARGE SCALE GENOMIC DNA]</scope>
    <source>
        <strain evidence="4">CGMCC 4.7038</strain>
    </source>
</reference>
<protein>
    <recommendedName>
        <fullName evidence="5">Lipoprotein</fullName>
    </recommendedName>
</protein>
<evidence type="ECO:0000256" key="2">
    <source>
        <dbReference type="SAM" id="SignalP"/>
    </source>
</evidence>
<dbReference type="RefSeq" id="WP_139217920.1">
    <property type="nucleotide sequence ID" value="NZ_BOPI01000030.1"/>
</dbReference>
<gene>
    <name evidence="3" type="ORF">SAMN05443287_102600</name>
</gene>
<evidence type="ECO:0008006" key="5">
    <source>
        <dbReference type="Google" id="ProtNLM"/>
    </source>
</evidence>
<feature type="compositionally biased region" description="Low complexity" evidence="1">
    <location>
        <begin position="21"/>
        <end position="42"/>
    </location>
</feature>
<feature type="region of interest" description="Disordered" evidence="1">
    <location>
        <begin position="19"/>
        <end position="52"/>
    </location>
</feature>
<feature type="chain" id="PRO_5038557465" description="Lipoprotein" evidence="2">
    <location>
        <begin position="28"/>
        <end position="221"/>
    </location>
</feature>
<dbReference type="InterPro" id="IPR046732">
    <property type="entry name" value="DUF6624"/>
</dbReference>
<dbReference type="Proteomes" id="UP000198707">
    <property type="component" value="Unassembled WGS sequence"/>
</dbReference>
<evidence type="ECO:0000313" key="4">
    <source>
        <dbReference type="Proteomes" id="UP000198707"/>
    </source>
</evidence>
<dbReference type="AlphaFoldDB" id="A0A1H6VKQ3"/>
<sequence length="221" mass="23487">MRVLRRVSLPLAVVTALVGCSSSPGPADPSASSGPPGGSPSSPHQPLPTTSTSDVAVNFNTALHDELIGMLERDQAELNGHPQADTAEQRTARLKEIIEEYGWPTFDLVGKEGENAAWAIAQHSDFDLAFQQEALELLREAAAHGQASPGNLAYLEDRVAVARDAPQVYGTQIRCGPDGPVPATPIRDEAGVEERRAAAGLPPLTTYLSEMATICAQDQNW</sequence>
<dbReference type="Pfam" id="PF20329">
    <property type="entry name" value="DUF6624"/>
    <property type="match status" value="1"/>
</dbReference>
<feature type="signal peptide" evidence="2">
    <location>
        <begin position="1"/>
        <end position="27"/>
    </location>
</feature>
<dbReference type="STRING" id="1144548.SAMN05443287_102600"/>
<proteinExistence type="predicted"/>
<accession>A0A1H6VKQ3</accession>
<dbReference type="PROSITE" id="PS51257">
    <property type="entry name" value="PROKAR_LIPOPROTEIN"/>
    <property type="match status" value="1"/>
</dbReference>
<keyword evidence="2" id="KW-0732">Signal</keyword>
<name>A0A1H6VKQ3_9ACTN</name>